<evidence type="ECO:0008006" key="4">
    <source>
        <dbReference type="Google" id="ProtNLM"/>
    </source>
</evidence>
<evidence type="ECO:0000313" key="2">
    <source>
        <dbReference type="EMBL" id="GCE23990.1"/>
    </source>
</evidence>
<evidence type="ECO:0000256" key="1">
    <source>
        <dbReference type="SAM" id="Phobius"/>
    </source>
</evidence>
<reference evidence="3" key="1">
    <citation type="submission" date="2018-12" db="EMBL/GenBank/DDBJ databases">
        <title>Tengunoibacter tsumagoiensis gen. nov., sp. nov., Dictyobacter kobayashii sp. nov., D. alpinus sp. nov., and D. joshuensis sp. nov. and description of Dictyobacteraceae fam. nov. within the order Ktedonobacterales isolated from Tengu-no-mugimeshi.</title>
        <authorList>
            <person name="Wang C.M."/>
            <person name="Zheng Y."/>
            <person name="Sakai Y."/>
            <person name="Toyoda A."/>
            <person name="Minakuchi Y."/>
            <person name="Abe K."/>
            <person name="Yokota A."/>
            <person name="Yabe S."/>
        </authorList>
    </citation>
    <scope>NUCLEOTIDE SEQUENCE [LARGE SCALE GENOMIC DNA]</scope>
    <source>
        <strain evidence="3">Uno11</strain>
    </source>
</reference>
<keyword evidence="1" id="KW-0812">Transmembrane</keyword>
<organism evidence="2 3">
    <name type="scientific">Dictyobacter kobayashii</name>
    <dbReference type="NCBI Taxonomy" id="2014872"/>
    <lineage>
        <taxon>Bacteria</taxon>
        <taxon>Bacillati</taxon>
        <taxon>Chloroflexota</taxon>
        <taxon>Ktedonobacteria</taxon>
        <taxon>Ktedonobacterales</taxon>
        <taxon>Dictyobacteraceae</taxon>
        <taxon>Dictyobacter</taxon>
    </lineage>
</organism>
<feature type="transmembrane region" description="Helical" evidence="1">
    <location>
        <begin position="51"/>
        <end position="75"/>
    </location>
</feature>
<accession>A0A402AXX8</accession>
<gene>
    <name evidence="2" type="ORF">KDK_77900</name>
</gene>
<keyword evidence="1" id="KW-1133">Transmembrane helix</keyword>
<keyword evidence="3" id="KW-1185">Reference proteome</keyword>
<dbReference type="EMBL" id="BIFS01000002">
    <property type="protein sequence ID" value="GCE23990.1"/>
    <property type="molecule type" value="Genomic_DNA"/>
</dbReference>
<proteinExistence type="predicted"/>
<dbReference type="Proteomes" id="UP000287188">
    <property type="component" value="Unassembled WGS sequence"/>
</dbReference>
<keyword evidence="1" id="KW-0472">Membrane</keyword>
<evidence type="ECO:0000313" key="3">
    <source>
        <dbReference type="Proteomes" id="UP000287188"/>
    </source>
</evidence>
<comment type="caution">
    <text evidence="2">The sequence shown here is derived from an EMBL/GenBank/DDBJ whole genome shotgun (WGS) entry which is preliminary data.</text>
</comment>
<protein>
    <recommendedName>
        <fullName evidence="4">ABC transmembrane type-1 domain-containing protein</fullName>
    </recommendedName>
</protein>
<dbReference type="PANTHER" id="PTHR42729:SF1">
    <property type="entry name" value="OLIGO_DIPEPTIDE TRANSPORT, PERMEASE PROTEIN (DPPC-2)"/>
    <property type="match status" value="1"/>
</dbReference>
<dbReference type="AlphaFoldDB" id="A0A402AXX8"/>
<dbReference type="PANTHER" id="PTHR42729">
    <property type="entry name" value="OLIGO/DIPEPTIDE TRANSPORT, PERMEASE PROTEIN (DPPC-2)"/>
    <property type="match status" value="1"/>
</dbReference>
<sequence>MVASSFVGTFVYTILAEVTFEFLGLGDITRSSWGVMLFEAQSGQALLAGGWWWFIPPGFCVALLCAGLTFLNYGIDELANPRLRSEPKPKVERAKKEVLA</sequence>
<name>A0A402AXX8_9CHLR</name>